<dbReference type="InParanoid" id="A0A6P4AFE0"/>
<dbReference type="InterPro" id="IPR008480">
    <property type="entry name" value="DUF761_pln"/>
</dbReference>
<dbReference type="Pfam" id="PF05553">
    <property type="entry name" value="DUF761"/>
    <property type="match status" value="1"/>
</dbReference>
<gene>
    <name evidence="2" type="primary">LOC107429469</name>
</gene>
<evidence type="ECO:0000313" key="2">
    <source>
        <dbReference type="RefSeq" id="XP_015895644.3"/>
    </source>
</evidence>
<keyword evidence="1" id="KW-1185">Reference proteome</keyword>
<name>A0A6P4AFE0_ZIZJJ</name>
<sequence>MPLLFHGSNREALPKLAPTIISLSFSTKRGYSIFFKVHPTMARKRLPILQKVSSNLLKVSIIIDKMRKPIISKLILFKKSRKLKKFKLMRHYNYGFLTEYQFSPSNSPLIQYRRKPVLQYNGLQQVYSMLFHCRCLGSLRDGGGGGDIGDCSLQALPAMEDDIRKQGALLEPLGWEDEDDSIDLKAERFIERCYEQMRMQRQIPL</sequence>
<dbReference type="PANTHER" id="PTHR33265:SF10">
    <property type="entry name" value="OS01G0133200 PROTEIN"/>
    <property type="match status" value="1"/>
</dbReference>
<dbReference type="Proteomes" id="UP001652623">
    <property type="component" value="Chromosome 12"/>
</dbReference>
<evidence type="ECO:0000313" key="1">
    <source>
        <dbReference type="Proteomes" id="UP001652623"/>
    </source>
</evidence>
<reference evidence="2" key="1">
    <citation type="submission" date="2025-08" db="UniProtKB">
        <authorList>
            <consortium name="RefSeq"/>
        </authorList>
    </citation>
    <scope>IDENTIFICATION</scope>
    <source>
        <tissue evidence="2">Seedling</tissue>
    </source>
</reference>
<dbReference type="GeneID" id="107429469"/>
<proteinExistence type="predicted"/>
<protein>
    <submittedName>
        <fullName evidence="2">Uncharacterized protein LOC107429469</fullName>
    </submittedName>
</protein>
<organism evidence="1 2">
    <name type="scientific">Ziziphus jujuba</name>
    <name type="common">Chinese jujube</name>
    <name type="synonym">Ziziphus sativa</name>
    <dbReference type="NCBI Taxonomy" id="326968"/>
    <lineage>
        <taxon>Eukaryota</taxon>
        <taxon>Viridiplantae</taxon>
        <taxon>Streptophyta</taxon>
        <taxon>Embryophyta</taxon>
        <taxon>Tracheophyta</taxon>
        <taxon>Spermatophyta</taxon>
        <taxon>Magnoliopsida</taxon>
        <taxon>eudicotyledons</taxon>
        <taxon>Gunneridae</taxon>
        <taxon>Pentapetalae</taxon>
        <taxon>rosids</taxon>
        <taxon>fabids</taxon>
        <taxon>Rosales</taxon>
        <taxon>Rhamnaceae</taxon>
        <taxon>Paliureae</taxon>
        <taxon>Ziziphus</taxon>
    </lineage>
</organism>
<accession>A0A6P4AFE0</accession>
<dbReference type="RefSeq" id="XP_015895644.3">
    <property type="nucleotide sequence ID" value="XM_016040158.4"/>
</dbReference>
<dbReference type="AlphaFoldDB" id="A0A6P4AFE0"/>
<dbReference type="PANTHER" id="PTHR33265">
    <property type="entry name" value="AVR9/CF-9 RAPIDLY ELICITED PROTEIN-RELATED"/>
    <property type="match status" value="1"/>
</dbReference>
<dbReference type="KEGG" id="zju:107429469"/>